<dbReference type="AlphaFoldDB" id="D0L7V6"/>
<protein>
    <submittedName>
        <fullName evidence="2">Uncharacterized protein</fullName>
    </submittedName>
</protein>
<dbReference type="Proteomes" id="UP000001219">
    <property type="component" value="Chromosome"/>
</dbReference>
<feature type="compositionally biased region" description="Basic and acidic residues" evidence="1">
    <location>
        <begin position="72"/>
        <end position="85"/>
    </location>
</feature>
<reference evidence="2 3" key="2">
    <citation type="journal article" date="2010" name="Stand. Genomic Sci.">
        <title>Complete genome sequence of Gordonia bronchialis type strain (3410).</title>
        <authorList>
            <person name="Ivanova N."/>
            <person name="Sikorski J."/>
            <person name="Jando M."/>
            <person name="Lapidus A."/>
            <person name="Nolan M."/>
            <person name="Lucas S."/>
            <person name="Del Rio T.G."/>
            <person name="Tice H."/>
            <person name="Copeland A."/>
            <person name="Cheng J.F."/>
            <person name="Chen F."/>
            <person name="Bruce D."/>
            <person name="Goodwin L."/>
            <person name="Pitluck S."/>
            <person name="Mavromatis K."/>
            <person name="Ovchinnikova G."/>
            <person name="Pati A."/>
            <person name="Chen A."/>
            <person name="Palaniappan K."/>
            <person name="Land M."/>
            <person name="Hauser L."/>
            <person name="Chang Y.J."/>
            <person name="Jeffries C.D."/>
            <person name="Chain P."/>
            <person name="Saunders E."/>
            <person name="Han C."/>
            <person name="Detter J.C."/>
            <person name="Brettin T."/>
            <person name="Rohde M."/>
            <person name="Goker M."/>
            <person name="Bristow J."/>
            <person name="Eisen J.A."/>
            <person name="Markowitz V."/>
            <person name="Hugenholtz P."/>
            <person name="Klenk H.P."/>
            <person name="Kyrpides N.C."/>
        </authorList>
    </citation>
    <scope>NUCLEOTIDE SEQUENCE [LARGE SCALE GENOMIC DNA]</scope>
    <source>
        <strain evidence="3">ATCC 25592 / DSM 43247 / BCRC 13721 / JCM 3198 / KCTC 3076 / NBRC 16047 / NCTC 10667</strain>
    </source>
</reference>
<evidence type="ECO:0000313" key="3">
    <source>
        <dbReference type="Proteomes" id="UP000001219"/>
    </source>
</evidence>
<organism evidence="2 3">
    <name type="scientific">Gordonia bronchialis (strain ATCC 25592 / DSM 43247 / BCRC 13721 / JCM 3198 / KCTC 3076 / NBRC 16047 / NCTC 10667)</name>
    <name type="common">Rhodococcus bronchialis</name>
    <dbReference type="NCBI Taxonomy" id="526226"/>
    <lineage>
        <taxon>Bacteria</taxon>
        <taxon>Bacillati</taxon>
        <taxon>Actinomycetota</taxon>
        <taxon>Actinomycetes</taxon>
        <taxon>Mycobacteriales</taxon>
        <taxon>Gordoniaceae</taxon>
        <taxon>Gordonia</taxon>
    </lineage>
</organism>
<accession>D0L7V6</accession>
<reference evidence="3" key="1">
    <citation type="submission" date="2009-10" db="EMBL/GenBank/DDBJ databases">
        <title>The complete chromosome of Gordonia bronchialis DSM 43247.</title>
        <authorList>
            <consortium name="US DOE Joint Genome Institute (JGI-PGF)"/>
            <person name="Lucas S."/>
            <person name="Copeland A."/>
            <person name="Lapidus A."/>
            <person name="Glavina del Rio T."/>
            <person name="Dalin E."/>
            <person name="Tice H."/>
            <person name="Bruce D."/>
            <person name="Goodwin L."/>
            <person name="Pitluck S."/>
            <person name="Kyrpides N."/>
            <person name="Mavromatis K."/>
            <person name="Ivanova N."/>
            <person name="Ovchinnikova G."/>
            <person name="Saunders E."/>
            <person name="Brettin T."/>
            <person name="Detter J.C."/>
            <person name="Han C."/>
            <person name="Larimer F."/>
            <person name="Land M."/>
            <person name="Hauser L."/>
            <person name="Markowitz V."/>
            <person name="Cheng J.-F."/>
            <person name="Hugenholtz P."/>
            <person name="Woyke T."/>
            <person name="Wu D."/>
            <person name="Jando M."/>
            <person name="Schneider S."/>
            <person name="Goeker M."/>
            <person name="Klenk H.-P."/>
            <person name="Eisen J.A."/>
        </authorList>
    </citation>
    <scope>NUCLEOTIDE SEQUENCE [LARGE SCALE GENOMIC DNA]</scope>
    <source>
        <strain evidence="3">ATCC 25592 / DSM 43247 / BCRC 13721 / JCM 3198 / KCTC 3076 / NBRC 16047 / NCTC 10667</strain>
    </source>
</reference>
<name>D0L7V6_GORB4</name>
<dbReference type="STRING" id="526226.Gbro_1707"/>
<evidence type="ECO:0000256" key="1">
    <source>
        <dbReference type="SAM" id="MobiDB-lite"/>
    </source>
</evidence>
<keyword evidence="3" id="KW-1185">Reference proteome</keyword>
<dbReference type="RefSeq" id="WP_012833536.1">
    <property type="nucleotide sequence ID" value="NC_013441.1"/>
</dbReference>
<proteinExistence type="predicted"/>
<evidence type="ECO:0000313" key="2">
    <source>
        <dbReference type="EMBL" id="ACY20969.1"/>
    </source>
</evidence>
<gene>
    <name evidence="2" type="ordered locus">Gbro_1707</name>
</gene>
<dbReference type="KEGG" id="gbr:Gbro_1707"/>
<dbReference type="eggNOG" id="ENOG5032E9Z">
    <property type="taxonomic scope" value="Bacteria"/>
</dbReference>
<sequence length="85" mass="8812">MNLADQIEAVARAATAEVAAASRAFSLTRRDLADALRAHQASTPDAVARARADLEDDADAVDATPGILLPADRAETSPHLPGAEH</sequence>
<dbReference type="HOGENOM" id="CLU_2508046_0_0_11"/>
<feature type="region of interest" description="Disordered" evidence="1">
    <location>
        <begin position="40"/>
        <end position="85"/>
    </location>
</feature>
<dbReference type="EMBL" id="CP001802">
    <property type="protein sequence ID" value="ACY20969.1"/>
    <property type="molecule type" value="Genomic_DNA"/>
</dbReference>